<dbReference type="Gene3D" id="1.20.120.1080">
    <property type="match status" value="1"/>
</dbReference>
<evidence type="ECO:0000313" key="8">
    <source>
        <dbReference type="EMBL" id="MFC0407865.1"/>
    </source>
</evidence>
<dbReference type="GO" id="GO:0003724">
    <property type="term" value="F:RNA helicase activity"/>
    <property type="evidence" value="ECO:0007669"/>
    <property type="project" value="UniProtKB-EC"/>
</dbReference>
<dbReference type="CDD" id="cd18791">
    <property type="entry name" value="SF2_C_RHA"/>
    <property type="match status" value="1"/>
</dbReference>
<dbReference type="InterPro" id="IPR027417">
    <property type="entry name" value="P-loop_NTPase"/>
</dbReference>
<dbReference type="PIRSF" id="PIRSF005496">
    <property type="entry name" value="ATP_hel_hrpB"/>
    <property type="match status" value="1"/>
</dbReference>
<dbReference type="RefSeq" id="WP_377043593.1">
    <property type="nucleotide sequence ID" value="NZ_JBHLUN010000005.1"/>
</dbReference>
<dbReference type="InterPro" id="IPR014001">
    <property type="entry name" value="Helicase_ATP-bd"/>
</dbReference>
<dbReference type="SMART" id="SM00487">
    <property type="entry name" value="DEXDc"/>
    <property type="match status" value="1"/>
</dbReference>
<dbReference type="InterPro" id="IPR001650">
    <property type="entry name" value="Helicase_C-like"/>
</dbReference>
<dbReference type="EMBL" id="JBHLUN010000005">
    <property type="protein sequence ID" value="MFC0407865.1"/>
    <property type="molecule type" value="Genomic_DNA"/>
</dbReference>
<organism evidence="8 9">
    <name type="scientific">Roseomonas elaeocarpi</name>
    <dbReference type="NCBI Taxonomy" id="907779"/>
    <lineage>
        <taxon>Bacteria</taxon>
        <taxon>Pseudomonadati</taxon>
        <taxon>Pseudomonadota</taxon>
        <taxon>Alphaproteobacteria</taxon>
        <taxon>Acetobacterales</taxon>
        <taxon>Roseomonadaceae</taxon>
        <taxon>Roseomonas</taxon>
    </lineage>
</organism>
<evidence type="ECO:0000259" key="6">
    <source>
        <dbReference type="PROSITE" id="PS51192"/>
    </source>
</evidence>
<dbReference type="InterPro" id="IPR010225">
    <property type="entry name" value="HrpB"/>
</dbReference>
<dbReference type="InterPro" id="IPR013689">
    <property type="entry name" value="RNA_helicase_ATP-dep_HrpB_C"/>
</dbReference>
<reference evidence="8 9" key="1">
    <citation type="submission" date="2024-09" db="EMBL/GenBank/DDBJ databases">
        <authorList>
            <person name="Sun Q."/>
            <person name="Mori K."/>
        </authorList>
    </citation>
    <scope>NUCLEOTIDE SEQUENCE [LARGE SCALE GENOMIC DNA]</scope>
    <source>
        <strain evidence="8 9">TBRC 5777</strain>
    </source>
</reference>
<evidence type="ECO:0000256" key="2">
    <source>
        <dbReference type="ARBA" id="ARBA00022801"/>
    </source>
</evidence>
<dbReference type="PANTHER" id="PTHR43519">
    <property type="entry name" value="ATP-DEPENDENT RNA HELICASE HRPB"/>
    <property type="match status" value="1"/>
</dbReference>
<dbReference type="NCBIfam" id="TIGR01970">
    <property type="entry name" value="DEAH_box_HrpB"/>
    <property type="match status" value="1"/>
</dbReference>
<protein>
    <submittedName>
        <fullName evidence="8">ATP-dependent helicase HrpB</fullName>
        <ecNumber evidence="8">3.6.4.13</ecNumber>
    </submittedName>
</protein>
<accession>A0ABV6JQ75</accession>
<feature type="domain" description="Helicase ATP-binding" evidence="6">
    <location>
        <begin position="15"/>
        <end position="179"/>
    </location>
</feature>
<dbReference type="EC" id="3.6.4.13" evidence="8"/>
<evidence type="ECO:0000256" key="4">
    <source>
        <dbReference type="ARBA" id="ARBA00022840"/>
    </source>
</evidence>
<dbReference type="InterPro" id="IPR007502">
    <property type="entry name" value="Helicase-assoc_dom"/>
</dbReference>
<keyword evidence="1" id="KW-0547">Nucleotide-binding</keyword>
<keyword evidence="9" id="KW-1185">Reference proteome</keyword>
<keyword evidence="2 8" id="KW-0378">Hydrolase</keyword>
<gene>
    <name evidence="8" type="primary">hrpB</name>
    <name evidence="8" type="ORF">ACFFGY_06360</name>
</gene>
<feature type="domain" description="Helicase C-terminal" evidence="7">
    <location>
        <begin position="211"/>
        <end position="371"/>
    </location>
</feature>
<keyword evidence="4" id="KW-0067">ATP-binding</keyword>
<dbReference type="SMART" id="SM00490">
    <property type="entry name" value="HELICc"/>
    <property type="match status" value="1"/>
</dbReference>
<dbReference type="SMART" id="SM00847">
    <property type="entry name" value="HA2"/>
    <property type="match status" value="1"/>
</dbReference>
<sequence length="826" mass="88896">MLPELPVSEALPRLTAALRTASNAILVAPPGAGKTTLAPLALLDEPWAAGGRILVLEPRRLAARAAARRMAELRGEALGQVVGLSTRIDRAVSAATRVEVITEGLLVRRLQSDPALEGVVAVLFDEAHERHLDTDLALALCLDLQRALRPELRLLAMSATLDVAGFAQLLREGDAPAPVIESAGRMFPVEIRHRNRDLAAPRDLPEAMAGAIRDALREHPGDLLAFLPGWGEIARTAERLAGLDAEVIALHGELPPAEQDRAFAPSPRRKVVLSTSIAETSLTVPGVRIVVDGGFRRIPRLDPASGLSKLVTARIGRAAADQRAGRAGRTAPGVAIRLWTEALQRGLPQADRPEILEAELSGLALDCAAWGAEPAALAFLDPPPEGTLAAARELLRNLDALDDAGRITATGRRMARLGTHPRLARMMDAANDVGERAMAADLAALLEERDPIRPMGRDREAPAEITLRLDLLAGGDAAGADRPTLGRIRRAAGLHRRRLRVAAGQDAEGDPGLLLAAGFPDRIAARRGSMDGAFRLASGQGARLPATDPLGKQALLVVADLALQGTEARIRMAAPISREVLEQRFPERLHEEETTGFDTRTNAVSARRRLRFGPLVLEETILPITDPAAAAQALAEAVAERELRDLPWNDTTRRLLGRLRWAHRAEPEGWPDVSPEALRRTVGDWLAPHLHGRTRLTELRDLDLHAVLSGLVPWAQRRRLDADLPDRVSLPAGRSAAIDYSGETPTLEARAQHLFGMAGLPPLMGGRVPLQVSLLSPAGRPIAITADLAGFWRGSWAEVRKELRGRYPKHPWPEDPASAAPPPPRA</sequence>
<dbReference type="Pfam" id="PF00270">
    <property type="entry name" value="DEAD"/>
    <property type="match status" value="1"/>
</dbReference>
<dbReference type="Gene3D" id="3.40.50.300">
    <property type="entry name" value="P-loop containing nucleotide triphosphate hydrolases"/>
    <property type="match status" value="2"/>
</dbReference>
<dbReference type="PROSITE" id="PS51192">
    <property type="entry name" value="HELICASE_ATP_BIND_1"/>
    <property type="match status" value="1"/>
</dbReference>
<name>A0ABV6JQ75_9PROT</name>
<evidence type="ECO:0000256" key="5">
    <source>
        <dbReference type="SAM" id="MobiDB-lite"/>
    </source>
</evidence>
<dbReference type="Pfam" id="PF08482">
    <property type="entry name" value="HrpB_C"/>
    <property type="match status" value="1"/>
</dbReference>
<evidence type="ECO:0000256" key="3">
    <source>
        <dbReference type="ARBA" id="ARBA00022806"/>
    </source>
</evidence>
<evidence type="ECO:0000256" key="1">
    <source>
        <dbReference type="ARBA" id="ARBA00022741"/>
    </source>
</evidence>
<dbReference type="Pfam" id="PF00271">
    <property type="entry name" value="Helicase_C"/>
    <property type="match status" value="1"/>
</dbReference>
<dbReference type="PANTHER" id="PTHR43519:SF1">
    <property type="entry name" value="ATP-DEPENDENT RNA HELICASE HRPB"/>
    <property type="match status" value="1"/>
</dbReference>
<comment type="caution">
    <text evidence="8">The sequence shown here is derived from an EMBL/GenBank/DDBJ whole genome shotgun (WGS) entry which is preliminary data.</text>
</comment>
<feature type="region of interest" description="Disordered" evidence="5">
    <location>
        <begin position="805"/>
        <end position="826"/>
    </location>
</feature>
<evidence type="ECO:0000259" key="7">
    <source>
        <dbReference type="PROSITE" id="PS51194"/>
    </source>
</evidence>
<keyword evidence="3 8" id="KW-0347">Helicase</keyword>
<dbReference type="PROSITE" id="PS51194">
    <property type="entry name" value="HELICASE_CTER"/>
    <property type="match status" value="1"/>
</dbReference>
<proteinExistence type="predicted"/>
<dbReference type="Pfam" id="PF04408">
    <property type="entry name" value="WHD_HA2"/>
    <property type="match status" value="1"/>
</dbReference>
<dbReference type="Proteomes" id="UP001589865">
    <property type="component" value="Unassembled WGS sequence"/>
</dbReference>
<dbReference type="InterPro" id="IPR048333">
    <property type="entry name" value="HA2_WH"/>
</dbReference>
<dbReference type="InterPro" id="IPR011545">
    <property type="entry name" value="DEAD/DEAH_box_helicase_dom"/>
</dbReference>
<dbReference type="GO" id="GO:0016787">
    <property type="term" value="F:hydrolase activity"/>
    <property type="evidence" value="ECO:0007669"/>
    <property type="project" value="UniProtKB-KW"/>
</dbReference>
<evidence type="ECO:0000313" key="9">
    <source>
        <dbReference type="Proteomes" id="UP001589865"/>
    </source>
</evidence>
<dbReference type="SUPFAM" id="SSF52540">
    <property type="entry name" value="P-loop containing nucleoside triphosphate hydrolases"/>
    <property type="match status" value="1"/>
</dbReference>